<name>E4XCP0_OIKDI</name>
<protein>
    <submittedName>
        <fullName evidence="1">Uncharacterized protein</fullName>
    </submittedName>
</protein>
<dbReference type="Proteomes" id="UP000001307">
    <property type="component" value="Unassembled WGS sequence"/>
</dbReference>
<evidence type="ECO:0000313" key="1">
    <source>
        <dbReference type="EMBL" id="CBY09365.1"/>
    </source>
</evidence>
<organism evidence="1">
    <name type="scientific">Oikopleura dioica</name>
    <name type="common">Tunicate</name>
    <dbReference type="NCBI Taxonomy" id="34765"/>
    <lineage>
        <taxon>Eukaryota</taxon>
        <taxon>Metazoa</taxon>
        <taxon>Chordata</taxon>
        <taxon>Tunicata</taxon>
        <taxon>Appendicularia</taxon>
        <taxon>Copelata</taxon>
        <taxon>Oikopleuridae</taxon>
        <taxon>Oikopleura</taxon>
    </lineage>
</organism>
<accession>E4XCP0</accession>
<sequence length="110" mass="12510">MESVHSVPEQISSLNQVVFASKQKKKRSTMKTTTQTRLTILITMTATVTTTDVVDALFLLNLSNLHFVRNMIFTSSTFQIRSLLPSFFAIRTCLQKKARSPSRLIFPMLQ</sequence>
<proteinExistence type="predicted"/>
<keyword evidence="2" id="KW-1185">Reference proteome</keyword>
<gene>
    <name evidence="1" type="ORF">GSOID_T00007919001</name>
</gene>
<dbReference type="EMBL" id="FN653037">
    <property type="protein sequence ID" value="CBY09365.1"/>
    <property type="molecule type" value="Genomic_DNA"/>
</dbReference>
<reference evidence="1" key="1">
    <citation type="journal article" date="2010" name="Science">
        <title>Plasticity of animal genome architecture unmasked by rapid evolution of a pelagic tunicate.</title>
        <authorList>
            <person name="Denoeud F."/>
            <person name="Henriet S."/>
            <person name="Mungpakdee S."/>
            <person name="Aury J.M."/>
            <person name="Da Silva C."/>
            <person name="Brinkmann H."/>
            <person name="Mikhaleva J."/>
            <person name="Olsen L.C."/>
            <person name="Jubin C."/>
            <person name="Canestro C."/>
            <person name="Bouquet J.M."/>
            <person name="Danks G."/>
            <person name="Poulain J."/>
            <person name="Campsteijn C."/>
            <person name="Adamski M."/>
            <person name="Cross I."/>
            <person name="Yadetie F."/>
            <person name="Muffato M."/>
            <person name="Louis A."/>
            <person name="Butcher S."/>
            <person name="Tsagkogeorga G."/>
            <person name="Konrad A."/>
            <person name="Singh S."/>
            <person name="Jensen M.F."/>
            <person name="Cong E.H."/>
            <person name="Eikeseth-Otteraa H."/>
            <person name="Noel B."/>
            <person name="Anthouard V."/>
            <person name="Porcel B.M."/>
            <person name="Kachouri-Lafond R."/>
            <person name="Nishino A."/>
            <person name="Ugolini M."/>
            <person name="Chourrout P."/>
            <person name="Nishida H."/>
            <person name="Aasland R."/>
            <person name="Huzurbazar S."/>
            <person name="Westhof E."/>
            <person name="Delsuc F."/>
            <person name="Lehrach H."/>
            <person name="Reinhardt R."/>
            <person name="Weissenbach J."/>
            <person name="Roy S.W."/>
            <person name="Artiguenave F."/>
            <person name="Postlethwait J.H."/>
            <person name="Manak J.R."/>
            <person name="Thompson E.M."/>
            <person name="Jaillon O."/>
            <person name="Du Pasquier L."/>
            <person name="Boudinot P."/>
            <person name="Liberles D.A."/>
            <person name="Volff J.N."/>
            <person name="Philippe H."/>
            <person name="Lenhard B."/>
            <person name="Roest Crollius H."/>
            <person name="Wincker P."/>
            <person name="Chourrout D."/>
        </authorList>
    </citation>
    <scope>NUCLEOTIDE SEQUENCE [LARGE SCALE GENOMIC DNA]</scope>
</reference>
<evidence type="ECO:0000313" key="2">
    <source>
        <dbReference type="Proteomes" id="UP000001307"/>
    </source>
</evidence>
<dbReference type="AlphaFoldDB" id="E4XCP0"/>
<dbReference type="InParanoid" id="E4XCP0"/>